<keyword evidence="3" id="KW-1185">Reference proteome</keyword>
<organism evidence="2 3">
    <name type="scientific">Mesorhabditis spiculigera</name>
    <dbReference type="NCBI Taxonomy" id="96644"/>
    <lineage>
        <taxon>Eukaryota</taxon>
        <taxon>Metazoa</taxon>
        <taxon>Ecdysozoa</taxon>
        <taxon>Nematoda</taxon>
        <taxon>Chromadorea</taxon>
        <taxon>Rhabditida</taxon>
        <taxon>Rhabditina</taxon>
        <taxon>Rhabditomorpha</taxon>
        <taxon>Rhabditoidea</taxon>
        <taxon>Rhabditidae</taxon>
        <taxon>Mesorhabditinae</taxon>
        <taxon>Mesorhabditis</taxon>
    </lineage>
</organism>
<reference evidence="2" key="1">
    <citation type="submission" date="2023-06" db="EMBL/GenBank/DDBJ databases">
        <authorList>
            <person name="Delattre M."/>
        </authorList>
    </citation>
    <scope>NUCLEOTIDE SEQUENCE</scope>
    <source>
        <strain evidence="2">AF72</strain>
    </source>
</reference>
<dbReference type="AlphaFoldDB" id="A0AA36C9A3"/>
<feature type="non-terminal residue" evidence="2">
    <location>
        <position position="1"/>
    </location>
</feature>
<evidence type="ECO:0000313" key="2">
    <source>
        <dbReference type="EMBL" id="CAJ0564077.1"/>
    </source>
</evidence>
<comment type="caution">
    <text evidence="2">The sequence shown here is derived from an EMBL/GenBank/DDBJ whole genome shotgun (WGS) entry which is preliminary data.</text>
</comment>
<dbReference type="Proteomes" id="UP001177023">
    <property type="component" value="Unassembled WGS sequence"/>
</dbReference>
<name>A0AA36C9A3_9BILA</name>
<proteinExistence type="predicted"/>
<dbReference type="EMBL" id="CATQJA010000794">
    <property type="protein sequence ID" value="CAJ0564077.1"/>
    <property type="molecule type" value="Genomic_DNA"/>
</dbReference>
<evidence type="ECO:0000313" key="3">
    <source>
        <dbReference type="Proteomes" id="UP001177023"/>
    </source>
</evidence>
<accession>A0AA36C9A3</accession>
<protein>
    <submittedName>
        <fullName evidence="2">Uncharacterized protein</fullName>
    </submittedName>
</protein>
<feature type="region of interest" description="Disordered" evidence="1">
    <location>
        <begin position="1"/>
        <end position="26"/>
    </location>
</feature>
<gene>
    <name evidence="2" type="ORF">MSPICULIGERA_LOCUS2773</name>
</gene>
<evidence type="ECO:0000256" key="1">
    <source>
        <dbReference type="SAM" id="MobiDB-lite"/>
    </source>
</evidence>
<sequence length="113" mass="12795">MSRPAPPPGISCHPGEMAGKPIDIPEAGDPDYTYDCWKAILHETDDTPSTGRYIKDIAADPRIKTVYLEEIEGQEYPQIILHNIWNDLGILDVRMQRLRVQEKGTARAPWPEL</sequence>